<sequence>MIRLIQNEWMKISYRVGTWIMVGLLVLGMIATLIFAVKTNDEDQASGDWKTELRMMNKEKKQELKENDLAFYKRTLEQEIAINEYRIKHDLPPADQFGKNAWSYVKINADLLQLVGVFVIIIAATIVSAEYKHGTIKLLLIRPPSRMKILLSKYFTVQLYSLFLIAVLFILSFILGAIFFGLSHDYVYLSYQNGEVIERSQLANMISYYLAHCAMFVVLGTLSFAISTVFRSEAISIAISVLAYIVGASITSILMFFFDWAKYLLFANDPAQYFADTPTFIEGMSLGFSLTVLVIYWAIFLAIALIVFQKREVKTGS</sequence>
<feature type="transmembrane region" description="Helical" evidence="1">
    <location>
        <begin position="111"/>
        <end position="133"/>
    </location>
</feature>
<dbReference type="PANTHER" id="PTHR37305:SF1">
    <property type="entry name" value="MEMBRANE PROTEIN"/>
    <property type="match status" value="1"/>
</dbReference>
<proteinExistence type="predicted"/>
<dbReference type="GO" id="GO:0005524">
    <property type="term" value="F:ATP binding"/>
    <property type="evidence" value="ECO:0007669"/>
    <property type="project" value="UniProtKB-KW"/>
</dbReference>
<evidence type="ECO:0000313" key="2">
    <source>
        <dbReference type="EMBL" id="KEP25679.1"/>
    </source>
</evidence>
<feature type="transmembrane region" description="Helical" evidence="1">
    <location>
        <begin position="237"/>
        <end position="258"/>
    </location>
</feature>
<feature type="transmembrane region" description="Helical" evidence="1">
    <location>
        <begin position="12"/>
        <end position="37"/>
    </location>
</feature>
<keyword evidence="1" id="KW-0812">Transmembrane</keyword>
<evidence type="ECO:0000256" key="1">
    <source>
        <dbReference type="SAM" id="Phobius"/>
    </source>
</evidence>
<feature type="transmembrane region" description="Helical" evidence="1">
    <location>
        <begin position="209"/>
        <end position="230"/>
    </location>
</feature>
<gene>
    <name evidence="2" type="ORF">BA70_06245</name>
</gene>
<feature type="transmembrane region" description="Helical" evidence="1">
    <location>
        <begin position="154"/>
        <end position="182"/>
    </location>
</feature>
<organism evidence="2 3">
    <name type="scientific">Bacillus zhangzhouensis</name>
    <dbReference type="NCBI Taxonomy" id="1178540"/>
    <lineage>
        <taxon>Bacteria</taxon>
        <taxon>Bacillati</taxon>
        <taxon>Bacillota</taxon>
        <taxon>Bacilli</taxon>
        <taxon>Bacillales</taxon>
        <taxon>Bacillaceae</taxon>
        <taxon>Bacillus</taxon>
    </lineage>
</organism>
<dbReference type="Pfam" id="PF12679">
    <property type="entry name" value="ABC2_membrane_2"/>
    <property type="match status" value="1"/>
</dbReference>
<dbReference type="AlphaFoldDB" id="A0A081L8V3"/>
<name>A0A081L8V3_9BACI</name>
<keyword evidence="2" id="KW-0067">ATP-binding</keyword>
<feature type="transmembrane region" description="Helical" evidence="1">
    <location>
        <begin position="286"/>
        <end position="308"/>
    </location>
</feature>
<dbReference type="RefSeq" id="WP_034323368.1">
    <property type="nucleotide sequence ID" value="NZ_JAVIKA010000001.1"/>
</dbReference>
<reference evidence="2 3" key="1">
    <citation type="submission" date="2012-09" db="EMBL/GenBank/DDBJ databases">
        <title>Genome Sequence of Bacillus sp. DW5-4.</title>
        <authorList>
            <person name="Lai Q."/>
            <person name="Liu Y."/>
            <person name="Shao Z."/>
        </authorList>
    </citation>
    <scope>NUCLEOTIDE SEQUENCE [LARGE SCALE GENOMIC DNA]</scope>
    <source>
        <strain evidence="2 3">DW5-4</strain>
    </source>
</reference>
<dbReference type="GO" id="GO:0140359">
    <property type="term" value="F:ABC-type transporter activity"/>
    <property type="evidence" value="ECO:0007669"/>
    <property type="project" value="InterPro"/>
</dbReference>
<accession>A0A081L8V3</accession>
<dbReference type="PANTHER" id="PTHR37305">
    <property type="entry name" value="INTEGRAL MEMBRANE PROTEIN-RELATED"/>
    <property type="match status" value="1"/>
</dbReference>
<evidence type="ECO:0000313" key="3">
    <source>
        <dbReference type="Proteomes" id="UP000028091"/>
    </source>
</evidence>
<dbReference type="eggNOG" id="COG1277">
    <property type="taxonomic scope" value="Bacteria"/>
</dbReference>
<dbReference type="Proteomes" id="UP000028091">
    <property type="component" value="Unassembled WGS sequence"/>
</dbReference>
<keyword evidence="3" id="KW-1185">Reference proteome</keyword>
<dbReference type="OrthoDB" id="8613028at2"/>
<protein>
    <submittedName>
        <fullName evidence="2">ABC transporter ATP-binding protein</fullName>
    </submittedName>
</protein>
<comment type="caution">
    <text evidence="2">The sequence shown here is derived from an EMBL/GenBank/DDBJ whole genome shotgun (WGS) entry which is preliminary data.</text>
</comment>
<keyword evidence="1" id="KW-0472">Membrane</keyword>
<keyword evidence="2" id="KW-0547">Nucleotide-binding</keyword>
<dbReference type="EMBL" id="JOTP01000018">
    <property type="protein sequence ID" value="KEP25679.1"/>
    <property type="molecule type" value="Genomic_DNA"/>
</dbReference>
<keyword evidence="1" id="KW-1133">Transmembrane helix</keyword>
<dbReference type="GO" id="GO:0005886">
    <property type="term" value="C:plasma membrane"/>
    <property type="evidence" value="ECO:0007669"/>
    <property type="project" value="UniProtKB-SubCell"/>
</dbReference>